<sequence length="34" mass="3983">MYKYVVSAFNLDKTKTFVCIKPFYCSLLHSQLPP</sequence>
<reference evidence="1 2" key="1">
    <citation type="submission" date="2024-06" db="EMBL/GenBank/DDBJ databases">
        <title>Genomic Encyclopedia of Type Strains, Phase IV (KMG-IV): sequencing the most valuable type-strain genomes for metagenomic binning, comparative biology and taxonomic classification.</title>
        <authorList>
            <person name="Goeker M."/>
        </authorList>
    </citation>
    <scope>NUCLEOTIDE SEQUENCE [LARGE SCALE GENOMIC DNA]</scope>
    <source>
        <strain evidence="1 2">DSM 17253</strain>
    </source>
</reference>
<keyword evidence="2" id="KW-1185">Reference proteome</keyword>
<accession>A0ABV2F5M3</accession>
<proteinExistence type="predicted"/>
<dbReference type="Proteomes" id="UP001549098">
    <property type="component" value="Unassembled WGS sequence"/>
</dbReference>
<gene>
    <name evidence="1" type="ORF">ABID47_003666</name>
</gene>
<evidence type="ECO:0000313" key="2">
    <source>
        <dbReference type="Proteomes" id="UP001549098"/>
    </source>
</evidence>
<name>A0ABV2F5M3_9BACL</name>
<dbReference type="EMBL" id="JBEPLV010000004">
    <property type="protein sequence ID" value="MET3547050.1"/>
    <property type="molecule type" value="Genomic_DNA"/>
</dbReference>
<comment type="caution">
    <text evidence="1">The sequence shown here is derived from an EMBL/GenBank/DDBJ whole genome shotgun (WGS) entry which is preliminary data.</text>
</comment>
<organism evidence="1 2">
    <name type="scientific">Paenibacillus favisporus</name>
    <dbReference type="NCBI Taxonomy" id="221028"/>
    <lineage>
        <taxon>Bacteria</taxon>
        <taxon>Bacillati</taxon>
        <taxon>Bacillota</taxon>
        <taxon>Bacilli</taxon>
        <taxon>Bacillales</taxon>
        <taxon>Paenibacillaceae</taxon>
        <taxon>Paenibacillus</taxon>
    </lineage>
</organism>
<protein>
    <submittedName>
        <fullName evidence="1">Uncharacterized protein</fullName>
    </submittedName>
</protein>
<evidence type="ECO:0000313" key="1">
    <source>
        <dbReference type="EMBL" id="MET3547050.1"/>
    </source>
</evidence>